<sequence>MKWTNRIITGLVIVLFILVLLLLIGVMFYNSDKKMEIGSLTDWISSLSTAGTLVVACMAYKKAPEWMAQKHYDIVSKVIEEAIYEDLRKLSSLSYQYKNQIVHTGLILKNSLSKKEGLPSNIEETLEKLEKLLMEFFNLSYSIQNRLKAIPRYNYVITPYALNIINEIKKAADIYNNLQTQIEFAAHGVNSLVYADQQVIDSEKNEISDIQRESIELNMKLSDYIKSVYAENKTIAEFIAIKNK</sequence>
<proteinExistence type="predicted"/>
<accession>A0A380AHV6</accession>
<keyword evidence="1" id="KW-0472">Membrane</keyword>
<gene>
    <name evidence="2" type="ORF">NCTC11544_04187</name>
</gene>
<dbReference type="AlphaFoldDB" id="A0A380AHV6"/>
<dbReference type="EMBL" id="UGYN01000002">
    <property type="protein sequence ID" value="SUI80573.1"/>
    <property type="molecule type" value="Genomic_DNA"/>
</dbReference>
<evidence type="ECO:0000313" key="3">
    <source>
        <dbReference type="Proteomes" id="UP000255529"/>
    </source>
</evidence>
<reference evidence="2 3" key="1">
    <citation type="submission" date="2018-06" db="EMBL/GenBank/DDBJ databases">
        <authorList>
            <consortium name="Pathogen Informatics"/>
            <person name="Doyle S."/>
        </authorList>
    </citation>
    <scope>NUCLEOTIDE SEQUENCE [LARGE SCALE GENOMIC DNA]</scope>
    <source>
        <strain evidence="2 3">NCTC11544</strain>
    </source>
</reference>
<evidence type="ECO:0000256" key="1">
    <source>
        <dbReference type="SAM" id="Phobius"/>
    </source>
</evidence>
<name>A0A380AHV6_9GAMM</name>
<evidence type="ECO:0000313" key="2">
    <source>
        <dbReference type="EMBL" id="SUI80573.1"/>
    </source>
</evidence>
<organism evidence="2 3">
    <name type="scientific">Serratia quinivorans</name>
    <dbReference type="NCBI Taxonomy" id="137545"/>
    <lineage>
        <taxon>Bacteria</taxon>
        <taxon>Pseudomonadati</taxon>
        <taxon>Pseudomonadota</taxon>
        <taxon>Gammaproteobacteria</taxon>
        <taxon>Enterobacterales</taxon>
        <taxon>Yersiniaceae</taxon>
        <taxon>Serratia</taxon>
    </lineage>
</organism>
<feature type="transmembrane region" description="Helical" evidence="1">
    <location>
        <begin position="7"/>
        <end position="31"/>
    </location>
</feature>
<keyword evidence="1" id="KW-1133">Transmembrane helix</keyword>
<dbReference type="Proteomes" id="UP000255529">
    <property type="component" value="Unassembled WGS sequence"/>
</dbReference>
<keyword evidence="1" id="KW-0812">Transmembrane</keyword>
<protein>
    <submittedName>
        <fullName evidence="2">Uncharacterized protein</fullName>
    </submittedName>
</protein>